<reference key="3">
    <citation type="submission" date="2010-02" db="EMBL/GenBank/DDBJ databases">
        <title>Complete genome sequence of Thermosphaera aggregans type strain (M11TL).</title>
        <authorList>
            <consortium name="US DOE Joint Genome Institute (JGI-PGF)"/>
            <person name="Spring S."/>
            <person name="Lapidus A."/>
            <person name="Munk C."/>
            <person name="Schroeder M."/>
            <person name="Glavina Del Rio T."/>
            <person name="Tice H."/>
            <person name="Copeland A."/>
            <person name="Cheng J.-F."/>
            <person name="Lucas S."/>
            <person name="Chen F."/>
            <person name="Nolan M."/>
            <person name="Bruce D."/>
            <person name="Goodwin L."/>
            <person name="Pitluck S."/>
            <person name="Ivanova N."/>
            <person name="Mavromatis K."/>
            <person name="Ovchinnikova G."/>
            <person name="Pati A."/>
            <person name="Chen A."/>
            <person name="Palaniappan K."/>
            <person name="Land M."/>
            <person name="Hauser L."/>
            <person name="Chang Y.-J."/>
            <person name="Jeffries C.C."/>
            <person name="Brettin T."/>
            <person name="Detter J.C."/>
            <person name="Tapia R."/>
            <person name="Han C."/>
            <person name="Chain P."/>
            <person name="Heimerl T."/>
            <person name="Weik F."/>
            <person name="Goker M."/>
            <person name="Rachel R."/>
            <person name="Bristow J."/>
            <person name="Eisen J.A."/>
            <person name="Markowitz V."/>
            <person name="Hugenholtz P."/>
            <person name="Kyrpides N.C."/>
            <person name="Klenk H.-P."/>
        </authorList>
    </citation>
    <scope>NUCLEOTIDE SEQUENCE</scope>
    <source>
        <strain>DSM 11486</strain>
    </source>
</reference>
<keyword evidence="2" id="KW-1185">Reference proteome</keyword>
<gene>
    <name evidence="1" type="ordered locus">Tagg_0227</name>
</gene>
<dbReference type="EMBL" id="CP001939">
    <property type="protein sequence ID" value="ADG90507.1"/>
    <property type="molecule type" value="Genomic_DNA"/>
</dbReference>
<organism evidence="1 2">
    <name type="scientific">Thermosphaera aggregans (strain DSM 11486 / M11TL)</name>
    <dbReference type="NCBI Taxonomy" id="633148"/>
    <lineage>
        <taxon>Archaea</taxon>
        <taxon>Thermoproteota</taxon>
        <taxon>Thermoprotei</taxon>
        <taxon>Desulfurococcales</taxon>
        <taxon>Desulfurococcaceae</taxon>
        <taxon>Thermosphaera</taxon>
    </lineage>
</organism>
<dbReference type="HOGENOM" id="CLU_1567247_0_0_2"/>
<evidence type="ECO:0000313" key="2">
    <source>
        <dbReference type="Proteomes" id="UP000002376"/>
    </source>
</evidence>
<dbReference type="eggNOG" id="arCOG08841">
    <property type="taxonomic scope" value="Archaea"/>
</dbReference>
<evidence type="ECO:0000313" key="1">
    <source>
        <dbReference type="EMBL" id="ADG90507.1"/>
    </source>
</evidence>
<dbReference type="AlphaFoldDB" id="D5U057"/>
<dbReference type="Proteomes" id="UP000002376">
    <property type="component" value="Chromosome"/>
</dbReference>
<dbReference type="KEGG" id="tag:Tagg_0227"/>
<dbReference type="STRING" id="633148.Tagg_0227"/>
<proteinExistence type="predicted"/>
<sequence length="170" mass="18888">MMGMMDRDASVCEASYYLNGFRDHVVSCGEIVIKGFVDAELIIGRDVIILGGGKITLLAGENCFLMPVKNPLLVENAHCVNLVSIGSRGHIWISELNARKTYLFKTHVHVLNTVEAWLSRLTSVKTVAKASKIVFTSPHAYIEKLIPQEVGTVYTYRPYQDLSSVEEKEG</sequence>
<accession>D5U057</accession>
<reference evidence="2" key="2">
    <citation type="journal article" date="2010" name="Stand. Genomic Sci.">
        <title>Complete genome sequence of Thermosphaera aggregans type strain (M11TLT).</title>
        <authorList>
            <person name="Spring S."/>
            <person name="Rachel R."/>
            <person name="Lapidus A."/>
            <person name="Davenport K."/>
            <person name="Tice H."/>
            <person name="Copeland A."/>
            <person name="Cheng J.-F."/>
            <person name="Lucas S."/>
            <person name="Chen F."/>
            <person name="Nolan M."/>
            <person name="Bruce D."/>
            <person name="Goodwin L."/>
            <person name="Pitluck S."/>
            <person name="Ivanova N."/>
            <person name="Mavromatis K."/>
            <person name="Ovchinnikova G."/>
            <person name="Pati A."/>
            <person name="Chen A."/>
            <person name="Palaniappan K."/>
            <person name="Land M."/>
            <person name="Hauser L."/>
            <person name="Chang Y.-J."/>
            <person name="Jeffries C.C."/>
            <person name="Brettin T."/>
            <person name="Detter J.C."/>
            <person name="Tapia R."/>
            <person name="Han C."/>
            <person name="Heimerl T."/>
            <person name="Weikl F."/>
            <person name="Brambilla E."/>
            <person name="Goker M."/>
            <person name="Bristow J."/>
            <person name="Eisen J.A."/>
            <person name="Markowitz V."/>
            <person name="Hugenholtz P."/>
            <person name="Kyrpides N.C."/>
            <person name="Klenk H.-P."/>
        </authorList>
    </citation>
    <scope>NUCLEOTIDE SEQUENCE [LARGE SCALE GENOMIC DNA]</scope>
    <source>
        <strain evidence="2">DSM 11486 / M11TL</strain>
    </source>
</reference>
<name>D5U057_THEAM</name>
<reference evidence="1 2" key="1">
    <citation type="journal article" date="2010" name="Stand. Genomic Sci.">
        <title>Complete genome sequence of Thermosphaera aggregans type strain (M11TL).</title>
        <authorList>
            <person name="Spring S."/>
            <person name="Rachel R."/>
            <person name="Lapidus A."/>
            <person name="Davenport K."/>
            <person name="Tice H."/>
            <person name="Copeland A."/>
            <person name="Cheng J.F."/>
            <person name="Lucas S."/>
            <person name="Chen F."/>
            <person name="Nolan M."/>
            <person name="Bruce D."/>
            <person name="Goodwin L."/>
            <person name="Pitluck S."/>
            <person name="Ivanova N."/>
            <person name="Mavromatis K."/>
            <person name="Ovchinnikova G."/>
            <person name="Pati A."/>
            <person name="Chen A."/>
            <person name="Palaniappan K."/>
            <person name="Land M."/>
            <person name="Hauser L."/>
            <person name="Chang Y.J."/>
            <person name="Jeffries C.C."/>
            <person name="Brettin T."/>
            <person name="Detter J.C."/>
            <person name="Tapia R."/>
            <person name="Han C."/>
            <person name="Heimerl T."/>
            <person name="Weikl F."/>
            <person name="Brambilla E."/>
            <person name="Goker M."/>
            <person name="Bristow J."/>
            <person name="Eisen J.A."/>
            <person name="Markowitz V."/>
            <person name="Hugenholtz P."/>
            <person name="Kyrpides N.C."/>
            <person name="Klenk H.P."/>
        </authorList>
    </citation>
    <scope>NUCLEOTIDE SEQUENCE [LARGE SCALE GENOMIC DNA]</scope>
    <source>
        <strain evidence="2">DSM 11486 / M11TL</strain>
    </source>
</reference>
<protein>
    <submittedName>
        <fullName evidence="1">Uncharacterized protein</fullName>
    </submittedName>
</protein>